<sequence length="136" mass="15520">MSIFSMLHEGSEGSGRDNQQGTVSAKQYLGLETGKSYSTPKVFLAYCLSLREIELKDLEVIIRCMNERLRINRFTPERPDKIGKLYSYLNFTRAYANETGKLILEAGMKELLDDYINGKAIVTFTLTELIDESKKH</sequence>
<dbReference type="RefSeq" id="WP_076377959.1">
    <property type="nucleotide sequence ID" value="NZ_FTMG01000019.1"/>
</dbReference>
<gene>
    <name evidence="1" type="ORF">HDF23_005307</name>
</gene>
<keyword evidence="2" id="KW-1185">Reference proteome</keyword>
<evidence type="ECO:0000313" key="2">
    <source>
        <dbReference type="Proteomes" id="UP000541583"/>
    </source>
</evidence>
<name>A0ABR6PRX6_9SPHI</name>
<accession>A0ABR6PRX6</accession>
<protein>
    <submittedName>
        <fullName evidence="1">Uncharacterized protein</fullName>
    </submittedName>
</protein>
<dbReference type="Proteomes" id="UP000541583">
    <property type="component" value="Unassembled WGS sequence"/>
</dbReference>
<reference evidence="1 2" key="1">
    <citation type="submission" date="2020-08" db="EMBL/GenBank/DDBJ databases">
        <title>Genomic Encyclopedia of Type Strains, Phase IV (KMG-V): Genome sequencing to study the core and pangenomes of soil and plant-associated prokaryotes.</title>
        <authorList>
            <person name="Whitman W."/>
        </authorList>
    </citation>
    <scope>NUCLEOTIDE SEQUENCE [LARGE SCALE GENOMIC DNA]</scope>
    <source>
        <strain evidence="1 2">ANJLi2</strain>
    </source>
</reference>
<dbReference type="EMBL" id="JACHCB010000019">
    <property type="protein sequence ID" value="MBB6112532.1"/>
    <property type="molecule type" value="Genomic_DNA"/>
</dbReference>
<organism evidence="1 2">
    <name type="scientific">Mucilaginibacter lappiensis</name>
    <dbReference type="NCBI Taxonomy" id="354630"/>
    <lineage>
        <taxon>Bacteria</taxon>
        <taxon>Pseudomonadati</taxon>
        <taxon>Bacteroidota</taxon>
        <taxon>Sphingobacteriia</taxon>
        <taxon>Sphingobacteriales</taxon>
        <taxon>Sphingobacteriaceae</taxon>
        <taxon>Mucilaginibacter</taxon>
    </lineage>
</organism>
<proteinExistence type="predicted"/>
<evidence type="ECO:0000313" key="1">
    <source>
        <dbReference type="EMBL" id="MBB6112532.1"/>
    </source>
</evidence>
<comment type="caution">
    <text evidence="1">The sequence shown here is derived from an EMBL/GenBank/DDBJ whole genome shotgun (WGS) entry which is preliminary data.</text>
</comment>